<dbReference type="InterPro" id="IPR014790">
    <property type="entry name" value="MutL_C"/>
</dbReference>
<feature type="domain" description="DNA mismatch repair protein S5" evidence="7">
    <location>
        <begin position="207"/>
        <end position="317"/>
    </location>
</feature>
<dbReference type="GO" id="GO:0006298">
    <property type="term" value="P:mismatch repair"/>
    <property type="evidence" value="ECO:0007669"/>
    <property type="project" value="UniProtKB-UniRule"/>
</dbReference>
<evidence type="ECO:0000259" key="7">
    <source>
        <dbReference type="SMART" id="SM01340"/>
    </source>
</evidence>
<proteinExistence type="inferred from homology"/>
<dbReference type="InterPro" id="IPR002099">
    <property type="entry name" value="MutL/Mlh/PMS"/>
</dbReference>
<organism evidence="8 9">
    <name type="scientific">Ilyobacter polytropus (strain ATCC 51220 / DSM 2926 / LMG 16218 / CuHBu1)</name>
    <dbReference type="NCBI Taxonomy" id="572544"/>
    <lineage>
        <taxon>Bacteria</taxon>
        <taxon>Fusobacteriati</taxon>
        <taxon>Fusobacteriota</taxon>
        <taxon>Fusobacteriia</taxon>
        <taxon>Fusobacteriales</taxon>
        <taxon>Fusobacteriaceae</taxon>
        <taxon>Ilyobacter</taxon>
    </lineage>
</organism>
<dbReference type="SMART" id="SM01340">
    <property type="entry name" value="DNA_mis_repair"/>
    <property type="match status" value="1"/>
</dbReference>
<dbReference type="Pfam" id="PF13589">
    <property type="entry name" value="HATPase_c_3"/>
    <property type="match status" value="1"/>
</dbReference>
<protein>
    <recommendedName>
        <fullName evidence="4">DNA mismatch repair protein MutL</fullName>
    </recommendedName>
</protein>
<sequence>MGVIKILDESVSNIIAAGEVVENPASMIKEILENSLDAKSTNIRIQVKNSGRDVTISDNGVGMSKDDLLLCIERHATSKIFNKEDIFNLYTYGFRGEALASIASVSKMRITSKRESDELGTEIKALAGKVTKVSPVSVNEGTEIEIKELFYNTPARLKFLRKKSTEYGKIKETVLKESLANPNVGFSLEIDGRELLKTSGKGIQNTILELFGRNVLKNLKEFPLGFLGNLEITRSSKDYMHTYVNGRYVKSQILEKAIIDGYYTKLTKGRYPFAIIFLEIDPKEIDVNVHPSKKIVKFSESSFVYNQVFSEIEKAIGEDEDIVSLEMSFQNREKNVENFLDLDEFKGIIDKEISTPKKTPDKEHSEKEKTEEKNNEKTVPSFKEEVIKTQEVSLLDGEGVFQKKYSAEDKNIKNRPEVLQEEKKIYQSIDVSEKKPEIPEKTIEEKNYFRVIGQFMNSYIIVERNKTLEIYDQHIVQERVLYETLKKRHFSREVATQNLLVPLKLRLSYEEKNIVFENLEIFNEFGFEIEDFGDDEVLLRGVPVFDFRTSIENTFRFMLEELKNETGVKDFREKIIISMSCRNSIKAGEKLSFDEMELLIKRLHDVGKYTCPHGRPIILKVTLEELEKNFKRR</sequence>
<dbReference type="Pfam" id="PF08676">
    <property type="entry name" value="MutL_C"/>
    <property type="match status" value="1"/>
</dbReference>
<evidence type="ECO:0000256" key="1">
    <source>
        <dbReference type="ARBA" id="ARBA00006082"/>
    </source>
</evidence>
<dbReference type="SUPFAM" id="SSF54211">
    <property type="entry name" value="Ribosomal protein S5 domain 2-like"/>
    <property type="match status" value="1"/>
</dbReference>
<feature type="domain" description="MutL C-terminal dimerisation" evidence="6">
    <location>
        <begin position="451"/>
        <end position="591"/>
    </location>
</feature>
<dbReference type="SUPFAM" id="SSF55874">
    <property type="entry name" value="ATPase domain of HSP90 chaperone/DNA topoisomerase II/histidine kinase"/>
    <property type="match status" value="1"/>
</dbReference>
<dbReference type="FunFam" id="3.30.565.10:FF:000003">
    <property type="entry name" value="DNA mismatch repair endonuclease MutL"/>
    <property type="match status" value="1"/>
</dbReference>
<dbReference type="NCBIfam" id="TIGR00585">
    <property type="entry name" value="mutl"/>
    <property type="match status" value="1"/>
</dbReference>
<keyword evidence="3 4" id="KW-0234">DNA repair</keyword>
<dbReference type="CDD" id="cd16926">
    <property type="entry name" value="HATPase_MutL-MLH-PMS-like"/>
    <property type="match status" value="1"/>
</dbReference>
<dbReference type="Gene3D" id="3.30.1540.20">
    <property type="entry name" value="MutL, C-terminal domain, dimerisation subdomain"/>
    <property type="match status" value="1"/>
</dbReference>
<dbReference type="AlphaFoldDB" id="E3H5Z3"/>
<evidence type="ECO:0000256" key="4">
    <source>
        <dbReference type="HAMAP-Rule" id="MF_00149"/>
    </source>
</evidence>
<evidence type="ECO:0000259" key="6">
    <source>
        <dbReference type="SMART" id="SM00853"/>
    </source>
</evidence>
<keyword evidence="9" id="KW-1185">Reference proteome</keyword>
<comment type="function">
    <text evidence="4">This protein is involved in the repair of mismatches in DNA. It is required for dam-dependent methyl-directed DNA mismatch repair. May act as a 'molecular matchmaker', a protein that promotes the formation of a stable complex between two or more DNA-binding proteins in an ATP-dependent manner without itself being part of a final effector complex.</text>
</comment>
<dbReference type="HAMAP" id="MF_00149">
    <property type="entry name" value="DNA_mis_repair"/>
    <property type="match status" value="1"/>
</dbReference>
<keyword evidence="2 4" id="KW-0227">DNA damage</keyword>
<dbReference type="InterPro" id="IPR020667">
    <property type="entry name" value="DNA_mismatch_repair_MutL"/>
</dbReference>
<dbReference type="GO" id="GO:0032300">
    <property type="term" value="C:mismatch repair complex"/>
    <property type="evidence" value="ECO:0007669"/>
    <property type="project" value="InterPro"/>
</dbReference>
<dbReference type="eggNOG" id="COG0323">
    <property type="taxonomic scope" value="Bacteria"/>
</dbReference>
<dbReference type="Gene3D" id="3.30.565.10">
    <property type="entry name" value="Histidine kinase-like ATPase, C-terminal domain"/>
    <property type="match status" value="1"/>
</dbReference>
<dbReference type="HOGENOM" id="CLU_004131_4_1_0"/>
<dbReference type="Gene3D" id="3.30.230.10">
    <property type="match status" value="1"/>
</dbReference>
<dbReference type="InterPro" id="IPR013507">
    <property type="entry name" value="DNA_mismatch_S5_2-like"/>
</dbReference>
<dbReference type="PANTHER" id="PTHR10073">
    <property type="entry name" value="DNA MISMATCH REPAIR PROTEIN MLH, PMS, MUTL"/>
    <property type="match status" value="1"/>
</dbReference>
<evidence type="ECO:0000313" key="9">
    <source>
        <dbReference type="Proteomes" id="UP000006875"/>
    </source>
</evidence>
<dbReference type="InterPro" id="IPR042121">
    <property type="entry name" value="MutL_C_regsub"/>
</dbReference>
<evidence type="ECO:0000256" key="3">
    <source>
        <dbReference type="ARBA" id="ARBA00023204"/>
    </source>
</evidence>
<dbReference type="SUPFAM" id="SSF118116">
    <property type="entry name" value="DNA mismatch repair protein MutL"/>
    <property type="match status" value="1"/>
</dbReference>
<dbReference type="OrthoDB" id="9763467at2"/>
<dbReference type="SMART" id="SM00853">
    <property type="entry name" value="MutL_C"/>
    <property type="match status" value="1"/>
</dbReference>
<feature type="region of interest" description="Disordered" evidence="5">
    <location>
        <begin position="353"/>
        <end position="379"/>
    </location>
</feature>
<dbReference type="RefSeq" id="WP_013386953.1">
    <property type="nucleotide sequence ID" value="NC_014632.1"/>
</dbReference>
<dbReference type="InterPro" id="IPR037198">
    <property type="entry name" value="MutL_C_sf"/>
</dbReference>
<gene>
    <name evidence="4" type="primary">mutL</name>
    <name evidence="8" type="ordered locus">Ilyop_0495</name>
</gene>
<dbReference type="GO" id="GO:0016887">
    <property type="term" value="F:ATP hydrolysis activity"/>
    <property type="evidence" value="ECO:0007669"/>
    <property type="project" value="InterPro"/>
</dbReference>
<dbReference type="EMBL" id="CP002281">
    <property type="protein sequence ID" value="ADO82283.1"/>
    <property type="molecule type" value="Genomic_DNA"/>
</dbReference>
<dbReference type="InterPro" id="IPR020568">
    <property type="entry name" value="Ribosomal_Su5_D2-typ_SF"/>
</dbReference>
<dbReference type="GO" id="GO:0030983">
    <property type="term" value="F:mismatched DNA binding"/>
    <property type="evidence" value="ECO:0007669"/>
    <property type="project" value="InterPro"/>
</dbReference>
<dbReference type="GO" id="GO:0005524">
    <property type="term" value="F:ATP binding"/>
    <property type="evidence" value="ECO:0007669"/>
    <property type="project" value="InterPro"/>
</dbReference>
<dbReference type="KEGG" id="ipo:Ilyop_0495"/>
<dbReference type="InterPro" id="IPR038973">
    <property type="entry name" value="MutL/Mlh/Pms-like"/>
</dbReference>
<dbReference type="Gene3D" id="3.30.1370.100">
    <property type="entry name" value="MutL, C-terminal domain, regulatory subdomain"/>
    <property type="match status" value="1"/>
</dbReference>
<dbReference type="Proteomes" id="UP000006875">
    <property type="component" value="Chromosome"/>
</dbReference>
<dbReference type="PROSITE" id="PS00058">
    <property type="entry name" value="DNA_MISMATCH_REPAIR_1"/>
    <property type="match status" value="1"/>
</dbReference>
<dbReference type="PANTHER" id="PTHR10073:SF12">
    <property type="entry name" value="DNA MISMATCH REPAIR PROTEIN MLH1"/>
    <property type="match status" value="1"/>
</dbReference>
<evidence type="ECO:0000313" key="8">
    <source>
        <dbReference type="EMBL" id="ADO82283.1"/>
    </source>
</evidence>
<dbReference type="InterPro" id="IPR036890">
    <property type="entry name" value="HATPase_C_sf"/>
</dbReference>
<dbReference type="InterPro" id="IPR042120">
    <property type="entry name" value="MutL_C_dimsub"/>
</dbReference>
<dbReference type="InterPro" id="IPR014762">
    <property type="entry name" value="DNA_mismatch_repair_CS"/>
</dbReference>
<dbReference type="Pfam" id="PF01119">
    <property type="entry name" value="DNA_mis_repair"/>
    <property type="match status" value="1"/>
</dbReference>
<dbReference type="GO" id="GO:0140664">
    <property type="term" value="F:ATP-dependent DNA damage sensor activity"/>
    <property type="evidence" value="ECO:0007669"/>
    <property type="project" value="InterPro"/>
</dbReference>
<accession>E3H5Z3</accession>
<dbReference type="CDD" id="cd00782">
    <property type="entry name" value="MutL_Trans"/>
    <property type="match status" value="1"/>
</dbReference>
<name>E3H5Z3_ILYPC</name>
<reference evidence="8 9" key="1">
    <citation type="journal article" date="2010" name="Stand. Genomic Sci.">
        <title>Complete genome sequence of Ilyobacter polytropus type strain (CuHbu1).</title>
        <authorList>
            <person name="Sikorski J."/>
            <person name="Chertkov O."/>
            <person name="Lapidus A."/>
            <person name="Nolan M."/>
            <person name="Lucas S."/>
            <person name="Del Rio T.G."/>
            <person name="Tice H."/>
            <person name="Cheng J.F."/>
            <person name="Tapia R."/>
            <person name="Han C."/>
            <person name="Goodwin L."/>
            <person name="Pitluck S."/>
            <person name="Liolios K."/>
            <person name="Ivanova N."/>
            <person name="Mavromatis K."/>
            <person name="Mikhailova N."/>
            <person name="Pati A."/>
            <person name="Chen A."/>
            <person name="Palaniappan K."/>
            <person name="Land M."/>
            <person name="Hauser L."/>
            <person name="Chang Y.J."/>
            <person name="Jeffries C.D."/>
            <person name="Brambilla E."/>
            <person name="Yasawong M."/>
            <person name="Rohde M."/>
            <person name="Pukall R."/>
            <person name="Spring S."/>
            <person name="Goker M."/>
            <person name="Woyke T."/>
            <person name="Bristow J."/>
            <person name="Eisen J.A."/>
            <person name="Markowitz V."/>
            <person name="Hugenholtz P."/>
            <person name="Kyrpides N.C."/>
            <person name="Klenk H.P."/>
        </authorList>
    </citation>
    <scope>NUCLEOTIDE SEQUENCE [LARGE SCALE GENOMIC DNA]</scope>
    <source>
        <strain evidence="9">ATCC 51220 / DSM 2926 / LMG 16218 / CuHBu1</strain>
    </source>
</reference>
<evidence type="ECO:0000256" key="2">
    <source>
        <dbReference type="ARBA" id="ARBA00022763"/>
    </source>
</evidence>
<evidence type="ECO:0000256" key="5">
    <source>
        <dbReference type="SAM" id="MobiDB-lite"/>
    </source>
</evidence>
<comment type="similarity">
    <text evidence="1 4">Belongs to the DNA mismatch repair MutL/HexB family.</text>
</comment>
<dbReference type="STRING" id="572544.Ilyop_0495"/>
<dbReference type="InterPro" id="IPR014721">
    <property type="entry name" value="Ribsml_uS5_D2-typ_fold_subgr"/>
</dbReference>